<evidence type="ECO:0000256" key="1">
    <source>
        <dbReference type="ARBA" id="ARBA00009776"/>
    </source>
</evidence>
<dbReference type="GO" id="GO:0006233">
    <property type="term" value="P:dTDP biosynthetic process"/>
    <property type="evidence" value="ECO:0007669"/>
    <property type="project" value="TreeGrafter"/>
</dbReference>
<comment type="caution">
    <text evidence="5">The sequence shown here is derived from an EMBL/GenBank/DDBJ whole genome shotgun (WGS) entry which is preliminary data.</text>
</comment>
<feature type="domain" description="Thymidylate kinase-like" evidence="4">
    <location>
        <begin position="10"/>
        <end position="191"/>
    </location>
</feature>
<evidence type="ECO:0000259" key="4">
    <source>
        <dbReference type="Pfam" id="PF02223"/>
    </source>
</evidence>
<evidence type="ECO:0000313" key="6">
    <source>
        <dbReference type="Proteomes" id="UP000178419"/>
    </source>
</evidence>
<reference evidence="5 6" key="1">
    <citation type="journal article" date="2016" name="Nat. Commun.">
        <title>Thousands of microbial genomes shed light on interconnected biogeochemical processes in an aquifer system.</title>
        <authorList>
            <person name="Anantharaman K."/>
            <person name="Brown C.T."/>
            <person name="Hug L.A."/>
            <person name="Sharon I."/>
            <person name="Castelle C.J."/>
            <person name="Probst A.J."/>
            <person name="Thomas B.C."/>
            <person name="Singh A."/>
            <person name="Wilkins M.J."/>
            <person name="Karaoz U."/>
            <person name="Brodie E.L."/>
            <person name="Williams K.H."/>
            <person name="Hubbard S.S."/>
            <person name="Banfield J.F."/>
        </authorList>
    </citation>
    <scope>NUCLEOTIDE SEQUENCE [LARGE SCALE GENOMIC DNA]</scope>
</reference>
<sequence length="226" mass="26555">MIQKGKFVVIEGVDGSGKTTQFNLLLERLKKKYKKILVADFPRYYDSVWGKMVGEFLNGKYGKFESVDPLLTVLPYMIDQYTWGRDIGKKWIDKGGTVVSNRYFTSNVHQIAKLKGRARKMYRDWLWPTGYKELGIIKPDLVIFLDVPPKISLKLIKEKRGRAYLKGKKKDAAERNRKHQLEAYKEYLFTIRNNSFWTKARCTTKSKIDLPEIIHERVWKKVSKIL</sequence>
<dbReference type="SUPFAM" id="SSF52540">
    <property type="entry name" value="P-loop containing nucleoside triphosphate hydrolases"/>
    <property type="match status" value="1"/>
</dbReference>
<dbReference type="GO" id="GO:0006227">
    <property type="term" value="P:dUDP biosynthetic process"/>
    <property type="evidence" value="ECO:0007669"/>
    <property type="project" value="TreeGrafter"/>
</dbReference>
<dbReference type="PANTHER" id="PTHR10344">
    <property type="entry name" value="THYMIDYLATE KINASE"/>
    <property type="match status" value="1"/>
</dbReference>
<evidence type="ECO:0000256" key="3">
    <source>
        <dbReference type="ARBA" id="ARBA00022840"/>
    </source>
</evidence>
<dbReference type="Pfam" id="PF02223">
    <property type="entry name" value="Thymidylate_kin"/>
    <property type="match status" value="1"/>
</dbReference>
<protein>
    <recommendedName>
        <fullName evidence="4">Thymidylate kinase-like domain-containing protein</fullName>
    </recommendedName>
</protein>
<comment type="similarity">
    <text evidence="1">Belongs to the thymidylate kinase family.</text>
</comment>
<organism evidence="5 6">
    <name type="scientific">Candidatus Woesebacteria bacterium RIFCSPHIGHO2_01_FULL_38_9</name>
    <dbReference type="NCBI Taxonomy" id="1802492"/>
    <lineage>
        <taxon>Bacteria</taxon>
        <taxon>Candidatus Woeseibacteriota</taxon>
    </lineage>
</organism>
<dbReference type="AlphaFoldDB" id="A0A1F7XYU2"/>
<accession>A0A1F7XYU2</accession>
<dbReference type="GO" id="GO:0004798">
    <property type="term" value="F:dTMP kinase activity"/>
    <property type="evidence" value="ECO:0007669"/>
    <property type="project" value="TreeGrafter"/>
</dbReference>
<dbReference type="GO" id="GO:0006235">
    <property type="term" value="P:dTTP biosynthetic process"/>
    <property type="evidence" value="ECO:0007669"/>
    <property type="project" value="TreeGrafter"/>
</dbReference>
<dbReference type="GO" id="GO:0005737">
    <property type="term" value="C:cytoplasm"/>
    <property type="evidence" value="ECO:0007669"/>
    <property type="project" value="TreeGrafter"/>
</dbReference>
<dbReference type="InterPro" id="IPR039430">
    <property type="entry name" value="Thymidylate_kin-like_dom"/>
</dbReference>
<name>A0A1F7XYU2_9BACT</name>
<proteinExistence type="inferred from homology"/>
<evidence type="ECO:0000313" key="5">
    <source>
        <dbReference type="EMBL" id="OGM20166.1"/>
    </source>
</evidence>
<dbReference type="InterPro" id="IPR027417">
    <property type="entry name" value="P-loop_NTPase"/>
</dbReference>
<dbReference type="EMBL" id="MGGE01000050">
    <property type="protein sequence ID" value="OGM20166.1"/>
    <property type="molecule type" value="Genomic_DNA"/>
</dbReference>
<keyword evidence="3" id="KW-0067">ATP-binding</keyword>
<evidence type="ECO:0000256" key="2">
    <source>
        <dbReference type="ARBA" id="ARBA00022741"/>
    </source>
</evidence>
<keyword evidence="2" id="KW-0547">Nucleotide-binding</keyword>
<dbReference type="PANTHER" id="PTHR10344:SF4">
    <property type="entry name" value="UMP-CMP KINASE 2, MITOCHONDRIAL"/>
    <property type="match status" value="1"/>
</dbReference>
<gene>
    <name evidence="5" type="ORF">A2714_02370</name>
</gene>
<dbReference type="Gene3D" id="3.40.50.300">
    <property type="entry name" value="P-loop containing nucleotide triphosphate hydrolases"/>
    <property type="match status" value="1"/>
</dbReference>
<dbReference type="Proteomes" id="UP000178419">
    <property type="component" value="Unassembled WGS sequence"/>
</dbReference>
<dbReference type="GO" id="GO:0005524">
    <property type="term" value="F:ATP binding"/>
    <property type="evidence" value="ECO:0007669"/>
    <property type="project" value="UniProtKB-KW"/>
</dbReference>